<dbReference type="Gene3D" id="2.60.40.3710">
    <property type="match status" value="1"/>
</dbReference>
<feature type="domain" description="SbsA Ig-like" evidence="5">
    <location>
        <begin position="46"/>
        <end position="145"/>
    </location>
</feature>
<name>A0ABS2UCC7_9LEPT</name>
<accession>A0ABS2UCC7</accession>
<dbReference type="InterPro" id="IPR028994">
    <property type="entry name" value="Integrin_alpha_N"/>
</dbReference>
<reference evidence="6 7" key="1">
    <citation type="submission" date="2021-02" db="EMBL/GenBank/DDBJ databases">
        <title>Leptospira ainlahdjerensis sp. nov., Leptospira ainazelensis sp. nov., Leptospira abararensis sp. nov. and Leptospira chreensis sp. nov., four new species isolated from water sources in Algeria.</title>
        <authorList>
            <person name="Amara Korba A."/>
            <person name="Kainiu M."/>
            <person name="Vincent A.T."/>
            <person name="Mariet J.-F."/>
            <person name="Veyrier F.J."/>
            <person name="Goarant C."/>
            <person name="Picardeau M."/>
        </authorList>
    </citation>
    <scope>NUCLEOTIDE SEQUENCE [LARGE SCALE GENOMIC DNA]</scope>
    <source>
        <strain evidence="6 7">201903070</strain>
    </source>
</reference>
<dbReference type="Pfam" id="PF13205">
    <property type="entry name" value="Big_5"/>
    <property type="match status" value="4"/>
</dbReference>
<dbReference type="EMBL" id="JAFFPU010000028">
    <property type="protein sequence ID" value="MBM9576887.1"/>
    <property type="molecule type" value="Genomic_DNA"/>
</dbReference>
<dbReference type="PANTHER" id="PTHR23221">
    <property type="entry name" value="GLYCOSYLPHOSPHATIDYLINOSITOL PHOSPHOLIPASE D"/>
    <property type="match status" value="1"/>
</dbReference>
<dbReference type="Pfam" id="PF01839">
    <property type="entry name" value="FG-GAP"/>
    <property type="match status" value="6"/>
</dbReference>
<sequence length="998" mass="101399">MKHFLFLSLIFVLSFFCLVDCLNRGSNNLPPIFSYIDLKSGSSPIPFGVSQISPGSSINGVNLNTSIQVGFNRNLDSSTIHSSTFRLFQGSIQIPGSFHLTNNGVVFTPSSSLASATVYTVTLSKEVKAADGAPLGEEFSWSFTTSSTVDTVAPIVSLSAPFTSAVSVPVNTSVSVAFSETMNCATLNTVSFQLNNGAVVAGTVSCSGSTATFTPSSNLLFNTSYTATISVGAQDLAGNSIVSAFSWNFTTGSAPDSTPPTVSFANPLNNSVGFAVNSSLGVAFSETLNCSTLTTASFVLNDGSAVAGTVSCLGTTATFTPASALSYNTSYTATITTAVQDLSGNSIVGNYIWIFTTGSAPDVAAPSVSIVNPIHSSTGIATNTTITAAFSEGMDCITLTTATFTLNNGAGVAGNVSCSGTNAVFTPSASLLPGTLYTATILTGAKDLANNSILTNYNWSFTTGVLPDTTAPSVSIQNLMNKSLLETGFVIGTASDTGGVVLVQVSVDGGAYTTASGTTTWNFKLPSGAATWSTGSQHTISVRSTDASGNVSVVTSVQVRKGTNKDVNGDGYVDLVSGEYGQGLVYIFHSSGTGGITATNASLANRYIVGTVAEEFGRTVSLGDLNGDGYSDVIVGAPAANTFAGRVYAFYSSGSSGINISFVAFASARIDGAAAGEKFGASVDTGDVDGNGYADLIVGAPNSTTSRGRVYIFHSAGAAGIVNSSATTASCTLTGTASNDLFGNAVASGNINGDIYDDIAIGSYGYNSQRGRIYIYHGSSTGLGAVSTTLTNGTGAVGDQFGFSLAVADVSGDGYSDLIGGAPFLNNGRGHVVIYSSSSTPAGISTFTGLGAANYIIQGVTVNDHFGYSLTARDLDNDGRADIIANSTPNSPAQGMVSVFMTPLVGFTNAGTATLTMTGPMSDLYGWGLATGDVNGDGYSDLLVGSPGYNNGTFQGRAYIFHSSATGLTTNAPASASRIIDGSGLNGGAGNWFGMSLY</sequence>
<gene>
    <name evidence="6" type="ORF">JWG45_06935</name>
</gene>
<keyword evidence="7" id="KW-1185">Reference proteome</keyword>
<dbReference type="PROSITE" id="PS51470">
    <property type="entry name" value="FG_GAP"/>
    <property type="match status" value="5"/>
</dbReference>
<evidence type="ECO:0000256" key="3">
    <source>
        <dbReference type="ARBA" id="ARBA00022801"/>
    </source>
</evidence>
<keyword evidence="3" id="KW-0378">Hydrolase</keyword>
<dbReference type="InterPro" id="IPR000413">
    <property type="entry name" value="Integrin_alpha"/>
</dbReference>
<feature type="domain" description="SbsA Ig-like" evidence="5">
    <location>
        <begin position="256"/>
        <end position="357"/>
    </location>
</feature>
<evidence type="ECO:0000313" key="6">
    <source>
        <dbReference type="EMBL" id="MBM9576887.1"/>
    </source>
</evidence>
<evidence type="ECO:0000256" key="1">
    <source>
        <dbReference type="ARBA" id="ARBA00022729"/>
    </source>
</evidence>
<dbReference type="InterPro" id="IPR013517">
    <property type="entry name" value="FG-GAP"/>
</dbReference>
<evidence type="ECO:0000259" key="5">
    <source>
        <dbReference type="Pfam" id="PF13205"/>
    </source>
</evidence>
<keyword evidence="4" id="KW-0325">Glycoprotein</keyword>
<comment type="caution">
    <text evidence="6">The sequence shown here is derived from an EMBL/GenBank/DDBJ whole genome shotgun (WGS) entry which is preliminary data.</text>
</comment>
<evidence type="ECO:0000256" key="2">
    <source>
        <dbReference type="ARBA" id="ARBA00022737"/>
    </source>
</evidence>
<dbReference type="InterPro" id="IPR013519">
    <property type="entry name" value="Int_alpha_beta-p"/>
</dbReference>
<keyword evidence="1" id="KW-0732">Signal</keyword>
<dbReference type="SMART" id="SM00191">
    <property type="entry name" value="Int_alpha"/>
    <property type="match status" value="7"/>
</dbReference>
<evidence type="ECO:0000313" key="7">
    <source>
        <dbReference type="Proteomes" id="UP000724686"/>
    </source>
</evidence>
<evidence type="ECO:0000256" key="4">
    <source>
        <dbReference type="ARBA" id="ARBA00023180"/>
    </source>
</evidence>
<organism evidence="6 7">
    <name type="scientific">Leptospira ainlahdjerensis</name>
    <dbReference type="NCBI Taxonomy" id="2810033"/>
    <lineage>
        <taxon>Bacteria</taxon>
        <taxon>Pseudomonadati</taxon>
        <taxon>Spirochaetota</taxon>
        <taxon>Spirochaetia</taxon>
        <taxon>Leptospirales</taxon>
        <taxon>Leptospiraceae</taxon>
        <taxon>Leptospira</taxon>
    </lineage>
</organism>
<dbReference type="SUPFAM" id="SSF69318">
    <property type="entry name" value="Integrin alpha N-terminal domain"/>
    <property type="match status" value="2"/>
</dbReference>
<proteinExistence type="predicted"/>
<keyword evidence="2" id="KW-0677">Repeat</keyword>
<protein>
    <submittedName>
        <fullName evidence="6">Ig-like domain-containing protein</fullName>
    </submittedName>
</protein>
<dbReference type="InterPro" id="IPR032812">
    <property type="entry name" value="SbsA_Ig"/>
</dbReference>
<dbReference type="PANTHER" id="PTHR23221:SF7">
    <property type="entry name" value="PHOSPHATIDYLINOSITOL-GLYCAN-SPECIFIC PHOSPHOLIPASE D"/>
    <property type="match status" value="1"/>
</dbReference>
<feature type="domain" description="SbsA Ig-like" evidence="5">
    <location>
        <begin position="362"/>
        <end position="463"/>
    </location>
</feature>
<dbReference type="PRINTS" id="PR01185">
    <property type="entry name" value="INTEGRINA"/>
</dbReference>
<dbReference type="Gene3D" id="2.60.40.1220">
    <property type="match status" value="3"/>
</dbReference>
<dbReference type="RefSeq" id="WP_205279038.1">
    <property type="nucleotide sequence ID" value="NZ_JAFFPU010000028.1"/>
</dbReference>
<dbReference type="InterPro" id="IPR014755">
    <property type="entry name" value="Cu-Rt/internalin_Ig-like"/>
</dbReference>
<feature type="domain" description="SbsA Ig-like" evidence="5">
    <location>
        <begin position="150"/>
        <end position="251"/>
    </location>
</feature>
<dbReference type="Proteomes" id="UP000724686">
    <property type="component" value="Unassembled WGS sequence"/>
</dbReference>
<dbReference type="Gene3D" id="2.130.10.130">
    <property type="entry name" value="Integrin alpha, N-terminal"/>
    <property type="match status" value="3"/>
</dbReference>